<dbReference type="OMA" id="EHAGRMK"/>
<dbReference type="eggNOG" id="KOG2942">
    <property type="taxonomic scope" value="Eukaryota"/>
</dbReference>
<dbReference type="PROSITE" id="PS51668">
    <property type="entry name" value="TSAA_2"/>
    <property type="match status" value="1"/>
</dbReference>
<keyword evidence="4" id="KW-0472">Membrane</keyword>
<keyword evidence="1" id="KW-0949">S-adenosyl-L-methionine</keyword>
<dbReference type="STRING" id="2880.D7FLK9"/>
<feature type="compositionally biased region" description="Low complexity" evidence="3">
    <location>
        <begin position="355"/>
        <end position="374"/>
    </location>
</feature>
<dbReference type="SUPFAM" id="SSF118196">
    <property type="entry name" value="YaeB-like"/>
    <property type="match status" value="1"/>
</dbReference>
<dbReference type="InterPro" id="IPR036413">
    <property type="entry name" value="YaeB-like_sf"/>
</dbReference>
<comment type="similarity">
    <text evidence="2">Belongs to the tRNA methyltransferase O family.</text>
</comment>
<evidence type="ECO:0000256" key="4">
    <source>
        <dbReference type="SAM" id="Phobius"/>
    </source>
</evidence>
<dbReference type="EMBL" id="FN649737">
    <property type="protein sequence ID" value="CBJ25825.1"/>
    <property type="molecule type" value="Genomic_DNA"/>
</dbReference>
<keyword evidence="4" id="KW-1133">Transmembrane helix</keyword>
<dbReference type="InParanoid" id="D7FLK9"/>
<dbReference type="Proteomes" id="UP000002630">
    <property type="component" value="Linkage Group LG12"/>
</dbReference>
<evidence type="ECO:0000256" key="3">
    <source>
        <dbReference type="SAM" id="MobiDB-lite"/>
    </source>
</evidence>
<dbReference type="OrthoDB" id="4882at2759"/>
<dbReference type="InterPro" id="IPR036414">
    <property type="entry name" value="YaeB_N_sf"/>
</dbReference>
<organism evidence="6 7">
    <name type="scientific">Ectocarpus siliculosus</name>
    <name type="common">Brown alga</name>
    <name type="synonym">Conferva siliculosa</name>
    <dbReference type="NCBI Taxonomy" id="2880"/>
    <lineage>
        <taxon>Eukaryota</taxon>
        <taxon>Sar</taxon>
        <taxon>Stramenopiles</taxon>
        <taxon>Ochrophyta</taxon>
        <taxon>PX clade</taxon>
        <taxon>Phaeophyceae</taxon>
        <taxon>Ectocarpales</taxon>
        <taxon>Ectocarpaceae</taxon>
        <taxon>Ectocarpus</taxon>
    </lineage>
</organism>
<evidence type="ECO:0000313" key="7">
    <source>
        <dbReference type="Proteomes" id="UP000002630"/>
    </source>
</evidence>
<dbReference type="Pfam" id="PF01980">
    <property type="entry name" value="TrmO_N"/>
    <property type="match status" value="1"/>
</dbReference>
<dbReference type="EMBL" id="FN648143">
    <property type="protein sequence ID" value="CBJ25825.1"/>
    <property type="molecule type" value="Genomic_DNA"/>
</dbReference>
<gene>
    <name evidence="6" type="ORF">Esi_0016_0123</name>
</gene>
<keyword evidence="7" id="KW-1185">Reference proteome</keyword>
<accession>D7FLK9</accession>
<dbReference type="NCBIfam" id="TIGR00104">
    <property type="entry name" value="tRNA_TsaA"/>
    <property type="match status" value="1"/>
</dbReference>
<evidence type="ECO:0000256" key="2">
    <source>
        <dbReference type="ARBA" id="ARBA00033753"/>
    </source>
</evidence>
<feature type="domain" description="TsaA-like" evidence="5">
    <location>
        <begin position="85"/>
        <end position="238"/>
    </location>
</feature>
<reference evidence="6 7" key="1">
    <citation type="journal article" date="2010" name="Nature">
        <title>The Ectocarpus genome and the independent evolution of multicellularity in brown algae.</title>
        <authorList>
            <person name="Cock J.M."/>
            <person name="Sterck L."/>
            <person name="Rouze P."/>
            <person name="Scornet D."/>
            <person name="Allen A.E."/>
            <person name="Amoutzias G."/>
            <person name="Anthouard V."/>
            <person name="Artiguenave F."/>
            <person name="Aury J.M."/>
            <person name="Badger J.H."/>
            <person name="Beszteri B."/>
            <person name="Billiau K."/>
            <person name="Bonnet E."/>
            <person name="Bothwell J.H."/>
            <person name="Bowler C."/>
            <person name="Boyen C."/>
            <person name="Brownlee C."/>
            <person name="Carrano C.J."/>
            <person name="Charrier B."/>
            <person name="Cho G.Y."/>
            <person name="Coelho S.M."/>
            <person name="Collen J."/>
            <person name="Corre E."/>
            <person name="Da Silva C."/>
            <person name="Delage L."/>
            <person name="Delaroque N."/>
            <person name="Dittami S.M."/>
            <person name="Doulbeau S."/>
            <person name="Elias M."/>
            <person name="Farnham G."/>
            <person name="Gachon C.M."/>
            <person name="Gschloessl B."/>
            <person name="Heesch S."/>
            <person name="Jabbari K."/>
            <person name="Jubin C."/>
            <person name="Kawai H."/>
            <person name="Kimura K."/>
            <person name="Kloareg B."/>
            <person name="Kupper F.C."/>
            <person name="Lang D."/>
            <person name="Le Bail A."/>
            <person name="Leblanc C."/>
            <person name="Lerouge P."/>
            <person name="Lohr M."/>
            <person name="Lopez P.J."/>
            <person name="Martens C."/>
            <person name="Maumus F."/>
            <person name="Michel G."/>
            <person name="Miranda-Saavedra D."/>
            <person name="Morales J."/>
            <person name="Moreau H."/>
            <person name="Motomura T."/>
            <person name="Nagasato C."/>
            <person name="Napoli C.A."/>
            <person name="Nelson D.R."/>
            <person name="Nyvall-Collen P."/>
            <person name="Peters A.F."/>
            <person name="Pommier C."/>
            <person name="Potin P."/>
            <person name="Poulain J."/>
            <person name="Quesneville H."/>
            <person name="Read B."/>
            <person name="Rensing S.A."/>
            <person name="Ritter A."/>
            <person name="Rousvoal S."/>
            <person name="Samanta M."/>
            <person name="Samson G."/>
            <person name="Schroeder D.C."/>
            <person name="Segurens B."/>
            <person name="Strittmatter M."/>
            <person name="Tonon T."/>
            <person name="Tregear J.W."/>
            <person name="Valentin K."/>
            <person name="von Dassow P."/>
            <person name="Yamagishi T."/>
            <person name="Van de Peer Y."/>
            <person name="Wincker P."/>
        </authorList>
    </citation>
    <scope>NUCLEOTIDE SEQUENCE [LARGE SCALE GENOMIC DNA]</scope>
    <source>
        <strain evidence="7">Ec32 / CCAP1310/4</strain>
    </source>
</reference>
<dbReference type="PROSITE" id="PS51257">
    <property type="entry name" value="PROKAR_LIPOPROTEIN"/>
    <property type="match status" value="1"/>
</dbReference>
<dbReference type="InterPro" id="IPR040372">
    <property type="entry name" value="YaeB-like"/>
</dbReference>
<protein>
    <recommendedName>
        <fullName evidence="5">TsaA-like domain-containing protein</fullName>
    </recommendedName>
</protein>
<sequence>MVDGGRHSTAPAATTLVGGCAIACVLVCCAVSAGAGRRRRLVELEKEIQRQVELRNAEHAGRMKAEKELRAFFTSRMVADGGLIFAPIATVHSCFTECVGTPRQGQFAPSTRALLVFDKGSVSPVSLDGVEEFSHVWVFWAFHLNTNQKDARAHAGMRPDSRGHTFPAKVSPPFLKRRVGVFSTRTPHRPNPLGVSLCKVEEVNAAERSIKLSGVDLVDGTPVFDIKPYVPDYDRPRARDGPVSVGTGDGDDGVRVAAWVEASVKHRRAVQWAPDAEVQLEEACSDRRRKGDGPRMRFFSGDHEGAKMAITESLSVDVRSIRKTREAVVAPSCVLLFDGLRVEFATTVSLSIATAASSTPSSSLSGGSAAAATSEVEGTEGVPCVSPRGDDREATGGGRNSSPPPVSVETIRVLSVEVDESRC</sequence>
<feature type="region of interest" description="Disordered" evidence="3">
    <location>
        <begin position="355"/>
        <end position="411"/>
    </location>
</feature>
<keyword evidence="4" id="KW-0812">Transmembrane</keyword>
<feature type="transmembrane region" description="Helical" evidence="4">
    <location>
        <begin position="12"/>
        <end position="36"/>
    </location>
</feature>
<dbReference type="CDD" id="cd09281">
    <property type="entry name" value="UPF0066"/>
    <property type="match status" value="1"/>
</dbReference>
<proteinExistence type="inferred from homology"/>
<dbReference type="AlphaFoldDB" id="D7FLK9"/>
<dbReference type="PANTHER" id="PTHR12818">
    <property type="entry name" value="TRNA (ADENINE(37)-N6)-METHYLTRANSFERASE"/>
    <property type="match status" value="1"/>
</dbReference>
<dbReference type="Gene3D" id="2.40.30.70">
    <property type="entry name" value="YaeB-like"/>
    <property type="match status" value="1"/>
</dbReference>
<evidence type="ECO:0000256" key="1">
    <source>
        <dbReference type="ARBA" id="ARBA00022691"/>
    </source>
</evidence>
<dbReference type="PANTHER" id="PTHR12818:SF0">
    <property type="entry name" value="TRNA (ADENINE(37)-N6)-METHYLTRANSFERASE"/>
    <property type="match status" value="1"/>
</dbReference>
<evidence type="ECO:0000259" key="5">
    <source>
        <dbReference type="PROSITE" id="PS51668"/>
    </source>
</evidence>
<name>D7FLK9_ECTSI</name>
<evidence type="ECO:0000313" key="6">
    <source>
        <dbReference type="EMBL" id="CBJ25825.1"/>
    </source>
</evidence>
<dbReference type="InterPro" id="IPR023370">
    <property type="entry name" value="TrmO-like_N"/>
</dbReference>